<evidence type="ECO:0000259" key="4">
    <source>
        <dbReference type="Pfam" id="PF18120"/>
    </source>
</evidence>
<comment type="caution">
    <text evidence="5">The sequence shown here is derived from an EMBL/GenBank/DDBJ whole genome shotgun (WGS) entry which is preliminary data.</text>
</comment>
<dbReference type="Proteomes" id="UP000015523">
    <property type="component" value="Unassembled WGS sequence"/>
</dbReference>
<accession>T0IWB1</accession>
<evidence type="ECO:0000313" key="6">
    <source>
        <dbReference type="Proteomes" id="UP000015523"/>
    </source>
</evidence>
<organism evidence="5 6">
    <name type="scientific">Sphingobium ummariense RL-3</name>
    <dbReference type="NCBI Taxonomy" id="1346791"/>
    <lineage>
        <taxon>Bacteria</taxon>
        <taxon>Pseudomonadati</taxon>
        <taxon>Pseudomonadota</taxon>
        <taxon>Alphaproteobacteria</taxon>
        <taxon>Sphingomonadales</taxon>
        <taxon>Sphingomonadaceae</taxon>
        <taxon>Sphingobium</taxon>
    </lineage>
</organism>
<dbReference type="Pfam" id="PF18120">
    <property type="entry name" value="DUF5597"/>
    <property type="match status" value="1"/>
</dbReference>
<dbReference type="Gene3D" id="3.20.20.80">
    <property type="entry name" value="Glycosidases"/>
    <property type="match status" value="1"/>
</dbReference>
<dbReference type="InterPro" id="IPR017853">
    <property type="entry name" value="GH"/>
</dbReference>
<dbReference type="eggNOG" id="COG1874">
    <property type="taxonomic scope" value="Bacteria"/>
</dbReference>
<feature type="domain" description="DUF5597" evidence="4">
    <location>
        <begin position="373"/>
        <end position="513"/>
    </location>
</feature>
<dbReference type="SUPFAM" id="SSF51445">
    <property type="entry name" value="(Trans)glycosidases"/>
    <property type="match status" value="1"/>
</dbReference>
<evidence type="ECO:0000256" key="2">
    <source>
        <dbReference type="ARBA" id="ARBA00023295"/>
    </source>
</evidence>
<evidence type="ECO:0008006" key="7">
    <source>
        <dbReference type="Google" id="ProtNLM"/>
    </source>
</evidence>
<dbReference type="EMBL" id="AUWY01000127">
    <property type="protein sequence ID" value="EQB30056.1"/>
    <property type="molecule type" value="Genomic_DNA"/>
</dbReference>
<dbReference type="Pfam" id="PF02449">
    <property type="entry name" value="Glyco_hydro_42"/>
    <property type="match status" value="1"/>
</dbReference>
<protein>
    <recommendedName>
        <fullName evidence="7">Glycoside hydrolase</fullName>
    </recommendedName>
</protein>
<dbReference type="AlphaFoldDB" id="T0IWB1"/>
<dbReference type="GO" id="GO:0005975">
    <property type="term" value="P:carbohydrate metabolic process"/>
    <property type="evidence" value="ECO:0007669"/>
    <property type="project" value="InterPro"/>
</dbReference>
<keyword evidence="2" id="KW-0326">Glycosidase</keyword>
<dbReference type="FunFam" id="3.20.20.80:FF:000135">
    <property type="entry name" value="Beta-galactosidase, putative, bgl35A"/>
    <property type="match status" value="1"/>
</dbReference>
<feature type="domain" description="Glycoside hydrolase family 42 N-terminal" evidence="3">
    <location>
        <begin position="61"/>
        <end position="202"/>
    </location>
</feature>
<dbReference type="GO" id="GO:0009341">
    <property type="term" value="C:beta-galactosidase complex"/>
    <property type="evidence" value="ECO:0007669"/>
    <property type="project" value="InterPro"/>
</dbReference>
<dbReference type="STRING" id="1346791.M529_21625"/>
<sequence length="528" mass="57590">MLLPIALFIVAAAPAPMPRLESKDGRHALIVDGKPFLMLGAQVNNSSNYPSALPQVWPMAHRLHLNTLEVPVAWEQLEPVEGQFDYSFVDTLLAEARKNDMRLVLLWFGTWKNGSSTYVPEWVKTDGRRFPRALRADGTATATLSPFGEATLAADKRAFVMLMRHLRAADPQHTVIMVQIENEVGSWNEARDYSPAAQTAFAAPVPAEVAAALHAPAGSWASLGPRAEDLFSAWAYARYIDALAVAGKAEKPLPMYVNSTVADPFQTGGAAHGAPWWPNLDVWKAAAPHVEMAAPDIYDHDAKAFAGILDRYARRDNPLFVPELGNSLDMARFFWLALGKGAVGFAPFGMDATGYVNYPLGARVLDDATLDAFAAPYALFDPIAGDWAAIAAAHPTWGSAKSEIGEDQSTVLGRWRVRVSYGLNSFGEPDWKFSKMVPPDWADQPVGGAVVAQIDADTFLIAGQYSRLRFALAQPGQGEAPMILSAEEGSFVNGSWVMQRRWNGDQIDYGFNFGAKPALLRVRLGSYK</sequence>
<evidence type="ECO:0000259" key="3">
    <source>
        <dbReference type="Pfam" id="PF02449"/>
    </source>
</evidence>
<proteinExistence type="predicted"/>
<dbReference type="GO" id="GO:0004565">
    <property type="term" value="F:beta-galactosidase activity"/>
    <property type="evidence" value="ECO:0007669"/>
    <property type="project" value="InterPro"/>
</dbReference>
<keyword evidence="6" id="KW-1185">Reference proteome</keyword>
<dbReference type="InterPro" id="IPR013529">
    <property type="entry name" value="Glyco_hydro_42_N"/>
</dbReference>
<evidence type="ECO:0000256" key="1">
    <source>
        <dbReference type="ARBA" id="ARBA00022801"/>
    </source>
</evidence>
<dbReference type="InterPro" id="IPR040719">
    <property type="entry name" value="DUF5597"/>
</dbReference>
<name>T0IWB1_9SPHN</name>
<dbReference type="Gene3D" id="2.60.220.20">
    <property type="entry name" value="putative beta-Galactosidase from caulobacter crescentus"/>
    <property type="match status" value="1"/>
</dbReference>
<gene>
    <name evidence="5" type="ORF">M529_21625</name>
</gene>
<dbReference type="PATRIC" id="fig|1346791.3.peg.4178"/>
<keyword evidence="1" id="KW-0378">Hydrolase</keyword>
<reference evidence="5 6" key="1">
    <citation type="journal article" date="2013" name="Genome Announc.">
        <title>Draft Genome Sequence of Sphingobium ummariense Strain RL-3, a Hexachlorocyclohexane-Degrading Bacterium.</title>
        <authorList>
            <person name="Kohli P."/>
            <person name="Dua A."/>
            <person name="Sangwan N."/>
            <person name="Oldach P."/>
            <person name="Khurana J.P."/>
            <person name="Lal R."/>
        </authorList>
    </citation>
    <scope>NUCLEOTIDE SEQUENCE [LARGE SCALE GENOMIC DNA]</scope>
    <source>
        <strain evidence="5 6">RL-3</strain>
    </source>
</reference>
<evidence type="ECO:0000313" key="5">
    <source>
        <dbReference type="EMBL" id="EQB30056.1"/>
    </source>
</evidence>